<feature type="transmembrane region" description="Helical" evidence="5">
    <location>
        <begin position="101"/>
        <end position="119"/>
    </location>
</feature>
<evidence type="ECO:0000256" key="2">
    <source>
        <dbReference type="ARBA" id="ARBA00022692"/>
    </source>
</evidence>
<evidence type="ECO:0000256" key="4">
    <source>
        <dbReference type="ARBA" id="ARBA00023136"/>
    </source>
</evidence>
<feature type="transmembrane region" description="Helical" evidence="5">
    <location>
        <begin position="26"/>
        <end position="55"/>
    </location>
</feature>
<organism evidence="6 7">
    <name type="scientific">Luteolibacter flavescens</name>
    <dbReference type="NCBI Taxonomy" id="1859460"/>
    <lineage>
        <taxon>Bacteria</taxon>
        <taxon>Pseudomonadati</taxon>
        <taxon>Verrucomicrobiota</taxon>
        <taxon>Verrucomicrobiia</taxon>
        <taxon>Verrucomicrobiales</taxon>
        <taxon>Verrucomicrobiaceae</taxon>
        <taxon>Luteolibacter</taxon>
    </lineage>
</organism>
<keyword evidence="3 5" id="KW-1133">Transmembrane helix</keyword>
<gene>
    <name evidence="6" type="ORF">OKA04_00775</name>
</gene>
<evidence type="ECO:0000313" key="7">
    <source>
        <dbReference type="Proteomes" id="UP001207930"/>
    </source>
</evidence>
<dbReference type="Pfam" id="PF09685">
    <property type="entry name" value="MamF_MmsF"/>
    <property type="match status" value="1"/>
</dbReference>
<feature type="transmembrane region" description="Helical" evidence="5">
    <location>
        <begin position="76"/>
        <end position="95"/>
    </location>
</feature>
<comment type="subcellular location">
    <subcellularLocation>
        <location evidence="1">Membrane</location>
        <topology evidence="1">Multi-pass membrane protein</topology>
    </subcellularLocation>
</comment>
<dbReference type="InterPro" id="IPR019109">
    <property type="entry name" value="MamF_MmsF"/>
</dbReference>
<dbReference type="RefSeq" id="WP_264499204.1">
    <property type="nucleotide sequence ID" value="NZ_JAPDDS010000001.1"/>
</dbReference>
<evidence type="ECO:0000256" key="5">
    <source>
        <dbReference type="SAM" id="Phobius"/>
    </source>
</evidence>
<evidence type="ECO:0000256" key="1">
    <source>
        <dbReference type="ARBA" id="ARBA00004141"/>
    </source>
</evidence>
<reference evidence="6 7" key="1">
    <citation type="submission" date="2022-10" db="EMBL/GenBank/DDBJ databases">
        <title>Luteolibacter flavescens strain MCCC 1K03193, whole genome shotgun sequencing project.</title>
        <authorList>
            <person name="Zhao G."/>
            <person name="Shen L."/>
        </authorList>
    </citation>
    <scope>NUCLEOTIDE SEQUENCE [LARGE SCALE GENOMIC DNA]</scope>
    <source>
        <strain evidence="6 7">MCCC 1K03193</strain>
    </source>
</reference>
<keyword evidence="2 5" id="KW-0812">Transmembrane</keyword>
<keyword evidence="4 5" id="KW-0472">Membrane</keyword>
<proteinExistence type="predicted"/>
<protein>
    <submittedName>
        <fullName evidence="6">DUF4870 domain-containing protein</fullName>
    </submittedName>
</protein>
<accession>A0ABT3FI63</accession>
<evidence type="ECO:0000256" key="3">
    <source>
        <dbReference type="ARBA" id="ARBA00022989"/>
    </source>
</evidence>
<comment type="caution">
    <text evidence="6">The sequence shown here is derived from an EMBL/GenBank/DDBJ whole genome shotgun (WGS) entry which is preliminary data.</text>
</comment>
<dbReference type="EMBL" id="JAPDDS010000001">
    <property type="protein sequence ID" value="MCW1883242.1"/>
    <property type="molecule type" value="Genomic_DNA"/>
</dbReference>
<name>A0ABT3FI63_9BACT</name>
<keyword evidence="7" id="KW-1185">Reference proteome</keyword>
<dbReference type="Proteomes" id="UP001207930">
    <property type="component" value="Unassembled WGS sequence"/>
</dbReference>
<evidence type="ECO:0000313" key="6">
    <source>
        <dbReference type="EMBL" id="MCW1883242.1"/>
    </source>
</evidence>
<sequence>MNDPYSPPSASAASQPSALSSEDRTWALAAHLSALTAYFTGVGMVVGPLVVWLINKDSRPYAAAEAKEALNFNISWLLWGILWGIASFILTFVFIGILMFFALGLFYIIWTVLCIIAAVKANEGKPYRYPLTVRFIS</sequence>